<dbReference type="EMBL" id="JAMRYU010000028">
    <property type="protein sequence ID" value="MDC4242303.1"/>
    <property type="molecule type" value="Genomic_DNA"/>
</dbReference>
<gene>
    <name evidence="2" type="primary">spoIIIAF</name>
    <name evidence="2" type="ORF">NE398_19415</name>
</gene>
<reference evidence="2" key="1">
    <citation type="submission" date="2022-05" db="EMBL/GenBank/DDBJ databases">
        <title>Draft genome sequence of Clostridium tertium strain CP3 isolated from Peru.</title>
        <authorList>
            <person name="Hurtado R."/>
            <person name="Lima L."/>
            <person name="Sousa T."/>
            <person name="Jaiswal A.K."/>
            <person name="Tiwari S."/>
            <person name="Maturrano L."/>
            <person name="Brenig B."/>
            <person name="Azevedo V."/>
        </authorList>
    </citation>
    <scope>NUCLEOTIDE SEQUENCE</scope>
    <source>
        <strain evidence="2">CP3</strain>
    </source>
</reference>
<dbReference type="Proteomes" id="UP001141183">
    <property type="component" value="Unassembled WGS sequence"/>
</dbReference>
<proteinExistence type="predicted"/>
<dbReference type="NCBIfam" id="TIGR02896">
    <property type="entry name" value="spore_III_AF"/>
    <property type="match status" value="1"/>
</dbReference>
<organism evidence="2 3">
    <name type="scientific">Clostridium tertium</name>
    <dbReference type="NCBI Taxonomy" id="1559"/>
    <lineage>
        <taxon>Bacteria</taxon>
        <taxon>Bacillati</taxon>
        <taxon>Bacillota</taxon>
        <taxon>Clostridia</taxon>
        <taxon>Eubacteriales</taxon>
        <taxon>Clostridiaceae</taxon>
        <taxon>Clostridium</taxon>
    </lineage>
</organism>
<accession>A0A9X4B4J1</accession>
<dbReference type="AlphaFoldDB" id="A0A9X4B4J1"/>
<name>A0A9X4B4J1_9CLOT</name>
<keyword evidence="1" id="KW-0812">Transmembrane</keyword>
<evidence type="ECO:0000256" key="1">
    <source>
        <dbReference type="SAM" id="Phobius"/>
    </source>
</evidence>
<keyword evidence="1" id="KW-1133">Transmembrane helix</keyword>
<keyword evidence="1" id="KW-0472">Membrane</keyword>
<dbReference type="InterPro" id="IPR014245">
    <property type="entry name" value="Spore_III_AF"/>
</dbReference>
<feature type="transmembrane region" description="Helical" evidence="1">
    <location>
        <begin position="36"/>
        <end position="54"/>
    </location>
</feature>
<feature type="transmembrane region" description="Helical" evidence="1">
    <location>
        <begin position="6"/>
        <end position="24"/>
    </location>
</feature>
<sequence length="192" mass="21920">MEEIKGFVITLVTMLILMTAIEFIAPDNNMKKYLKFVLGLILISVMLSPIISLFSKGEESISLQVQKYIELSENESAEVSKDYKSNSENVFKENLEQNCNRLLKEKFTDKEFVSNIDCEVDMNNINYSIDKVQVGVKNKDVSKIQKIIINTQKDSKSVSSQDEKVNNEDEIISYLAEALNVSKDKIEVYKVN</sequence>
<keyword evidence="3" id="KW-1185">Reference proteome</keyword>
<comment type="caution">
    <text evidence="2">The sequence shown here is derived from an EMBL/GenBank/DDBJ whole genome shotgun (WGS) entry which is preliminary data.</text>
</comment>
<protein>
    <submittedName>
        <fullName evidence="2">Stage III sporulation protein AF</fullName>
    </submittedName>
</protein>
<evidence type="ECO:0000313" key="2">
    <source>
        <dbReference type="EMBL" id="MDC4242303.1"/>
    </source>
</evidence>
<dbReference type="Pfam" id="PF09581">
    <property type="entry name" value="Spore_III_AF"/>
    <property type="match status" value="1"/>
</dbReference>
<dbReference type="RefSeq" id="WP_142418831.1">
    <property type="nucleotide sequence ID" value="NZ_JAHLZG010000002.1"/>
</dbReference>
<evidence type="ECO:0000313" key="3">
    <source>
        <dbReference type="Proteomes" id="UP001141183"/>
    </source>
</evidence>